<protein>
    <submittedName>
        <fullName evidence="1">Uncharacterized protein</fullName>
    </submittedName>
</protein>
<reference evidence="2" key="1">
    <citation type="submission" date="2017-06" db="EMBL/GenBank/DDBJ databases">
        <authorList>
            <person name="Varghese N."/>
            <person name="Submissions S."/>
        </authorList>
    </citation>
    <scope>NUCLEOTIDE SEQUENCE [LARGE SCALE GENOMIC DNA]</scope>
    <source>
        <strain evidence="2">NKM1</strain>
    </source>
</reference>
<gene>
    <name evidence="1" type="ORF">SAMN06296052_11914</name>
</gene>
<dbReference type="EMBL" id="FZOQ01000019">
    <property type="protein sequence ID" value="SNS97187.1"/>
    <property type="molecule type" value="Genomic_DNA"/>
</dbReference>
<accession>A0A239IUC7</accession>
<evidence type="ECO:0000313" key="2">
    <source>
        <dbReference type="Proteomes" id="UP000198432"/>
    </source>
</evidence>
<dbReference type="OrthoDB" id="9946580at2"/>
<dbReference type="AlphaFoldDB" id="A0A239IUC7"/>
<keyword evidence="2" id="KW-1185">Reference proteome</keyword>
<evidence type="ECO:0000313" key="1">
    <source>
        <dbReference type="EMBL" id="SNS97187.1"/>
    </source>
</evidence>
<proteinExistence type="predicted"/>
<organism evidence="1 2">
    <name type="scientific">Pontibacter ummariensis</name>
    <dbReference type="NCBI Taxonomy" id="1610492"/>
    <lineage>
        <taxon>Bacteria</taxon>
        <taxon>Pseudomonadati</taxon>
        <taxon>Bacteroidota</taxon>
        <taxon>Cytophagia</taxon>
        <taxon>Cytophagales</taxon>
        <taxon>Hymenobacteraceae</taxon>
        <taxon>Pontibacter</taxon>
    </lineage>
</organism>
<sequence>MDNKDILPPLNFTESELGTIFSSLLEKNDKLKKAVDEFDGDTTLLKHLYEAKKGIVKTELEKQYEKANWLQMYINELKETRSLIGKISNYFDKRDGTITDLNEVV</sequence>
<name>A0A239IUC7_9BACT</name>
<dbReference type="Proteomes" id="UP000198432">
    <property type="component" value="Unassembled WGS sequence"/>
</dbReference>
<dbReference type="RefSeq" id="WP_089320643.1">
    <property type="nucleotide sequence ID" value="NZ_FZOQ01000019.1"/>
</dbReference>